<keyword evidence="2" id="KW-1185">Reference proteome</keyword>
<feature type="region of interest" description="Disordered" evidence="1">
    <location>
        <begin position="104"/>
        <end position="123"/>
    </location>
</feature>
<feature type="compositionally biased region" description="Low complexity" evidence="1">
    <location>
        <begin position="114"/>
        <end position="123"/>
    </location>
</feature>
<accession>A0AAF3FHQ5</accession>
<reference evidence="3" key="1">
    <citation type="submission" date="2024-02" db="UniProtKB">
        <authorList>
            <consortium name="WormBaseParasite"/>
        </authorList>
    </citation>
    <scope>IDENTIFICATION</scope>
</reference>
<dbReference type="WBParaSite" id="MBELARI_LOCUS6536">
    <property type="protein sequence ID" value="MBELARI_LOCUS6536"/>
    <property type="gene ID" value="MBELARI_LOCUS6536"/>
</dbReference>
<sequence length="251" mass="28389">MERLKRVFRRGSVCSSPSCSISSSSCHSYSSDLFSSLDRSQFICRPSLPSSSTTSSMIFPRMEAGIFPRPEASIGVHPVNGFDDSASDISEFLILTELMPKYKKKSKRSTDGHSTTASRRSNASSLVRKRLSIVEPDASSFVFFDADEYSRAPPLPKTMLRRVPSRSILKKQNPANIYEEIVDDCVTPLPDVRPQLPARPEVHSLRLFPPCTLFQPRAHLSENHSKYPEQLKRKKLPSLHHRRANLRLIEF</sequence>
<evidence type="ECO:0000313" key="3">
    <source>
        <dbReference type="WBParaSite" id="MBELARI_LOCUS6536"/>
    </source>
</evidence>
<dbReference type="AlphaFoldDB" id="A0AAF3FHQ5"/>
<name>A0AAF3FHQ5_9BILA</name>
<protein>
    <submittedName>
        <fullName evidence="3">Uncharacterized protein</fullName>
    </submittedName>
</protein>
<dbReference type="PROSITE" id="PS51257">
    <property type="entry name" value="PROKAR_LIPOPROTEIN"/>
    <property type="match status" value="1"/>
</dbReference>
<evidence type="ECO:0000256" key="1">
    <source>
        <dbReference type="SAM" id="MobiDB-lite"/>
    </source>
</evidence>
<evidence type="ECO:0000313" key="2">
    <source>
        <dbReference type="Proteomes" id="UP000887575"/>
    </source>
</evidence>
<dbReference type="Proteomes" id="UP000887575">
    <property type="component" value="Unassembled WGS sequence"/>
</dbReference>
<proteinExistence type="predicted"/>
<organism evidence="2 3">
    <name type="scientific">Mesorhabditis belari</name>
    <dbReference type="NCBI Taxonomy" id="2138241"/>
    <lineage>
        <taxon>Eukaryota</taxon>
        <taxon>Metazoa</taxon>
        <taxon>Ecdysozoa</taxon>
        <taxon>Nematoda</taxon>
        <taxon>Chromadorea</taxon>
        <taxon>Rhabditida</taxon>
        <taxon>Rhabditina</taxon>
        <taxon>Rhabditomorpha</taxon>
        <taxon>Rhabditoidea</taxon>
        <taxon>Rhabditidae</taxon>
        <taxon>Mesorhabditinae</taxon>
        <taxon>Mesorhabditis</taxon>
    </lineage>
</organism>